<dbReference type="Proteomes" id="UP000694924">
    <property type="component" value="Unplaced"/>
</dbReference>
<dbReference type="InterPro" id="IPR008949">
    <property type="entry name" value="Isoprenoid_synthase_dom_sf"/>
</dbReference>
<dbReference type="SUPFAM" id="SSF48576">
    <property type="entry name" value="Terpenoid synthases"/>
    <property type="match status" value="1"/>
</dbReference>
<proteinExistence type="predicted"/>
<dbReference type="GeneID" id="107073833"/>
<name>A0ABM1JC67_POLDO</name>
<evidence type="ECO:0000313" key="2">
    <source>
        <dbReference type="RefSeq" id="XP_015190055.1"/>
    </source>
</evidence>
<dbReference type="Gene3D" id="1.10.600.10">
    <property type="entry name" value="Farnesyl Diphosphate Synthase"/>
    <property type="match status" value="1"/>
</dbReference>
<dbReference type="InterPro" id="IPR002060">
    <property type="entry name" value="Squ/phyt_synthse"/>
</dbReference>
<evidence type="ECO:0000313" key="1">
    <source>
        <dbReference type="Proteomes" id="UP000694924"/>
    </source>
</evidence>
<dbReference type="RefSeq" id="XP_015190055.1">
    <property type="nucleotide sequence ID" value="XM_015334569.1"/>
</dbReference>
<accession>A0ABM1JC67</accession>
<organism evidence="1 2">
    <name type="scientific">Polistes dominula</name>
    <name type="common">European paper wasp</name>
    <name type="synonym">Vespa dominula</name>
    <dbReference type="NCBI Taxonomy" id="743375"/>
    <lineage>
        <taxon>Eukaryota</taxon>
        <taxon>Metazoa</taxon>
        <taxon>Ecdysozoa</taxon>
        <taxon>Arthropoda</taxon>
        <taxon>Hexapoda</taxon>
        <taxon>Insecta</taxon>
        <taxon>Pterygota</taxon>
        <taxon>Neoptera</taxon>
        <taxon>Endopterygota</taxon>
        <taxon>Hymenoptera</taxon>
        <taxon>Apocrita</taxon>
        <taxon>Aculeata</taxon>
        <taxon>Vespoidea</taxon>
        <taxon>Vespidae</taxon>
        <taxon>Polistinae</taxon>
        <taxon>Polistini</taxon>
        <taxon>Polistes</taxon>
    </lineage>
</organism>
<protein>
    <submittedName>
        <fullName evidence="2">NADH dehydrogenase (Ubiquinone) complex I, assembly factor 6 isoform X2</fullName>
    </submittedName>
</protein>
<sequence>MTTLSLLVNKSIVRQCFRCMTTMKKQSPGEYCLELVRKNDYENFLCTLLLPKNIKAAGFAIRAFNVEIAQVEDQVTMKHVGQMRLQFWKETLNSIYDGLPSKTPVAIELHRILQKHKLSKRYFKRLIEARLDKLEKSIFPNIQAIENYSENAVSSIYYLLLEANGIKNINADHAASHLDILMKHNVSSEAILRNVKTTAVNDVIFEVASCAKQHLDEAILLNTFKKSKVIFLPIVFLENYLEELRRTDFDVFHPQHAKRNGFLPLQLLWKKITDKFSK</sequence>
<reference evidence="2" key="1">
    <citation type="submission" date="2025-08" db="UniProtKB">
        <authorList>
            <consortium name="RefSeq"/>
        </authorList>
    </citation>
    <scope>IDENTIFICATION</scope>
    <source>
        <tissue evidence="2">Whole body</tissue>
    </source>
</reference>
<gene>
    <name evidence="2" type="primary">LOC107073833</name>
</gene>
<keyword evidence="1" id="KW-1185">Reference proteome</keyword>
<dbReference type="Pfam" id="PF00494">
    <property type="entry name" value="SQS_PSY"/>
    <property type="match status" value="2"/>
</dbReference>